<proteinExistence type="predicted"/>
<dbReference type="EMBL" id="GBRH01229683">
    <property type="protein sequence ID" value="JAD68212.1"/>
    <property type="molecule type" value="Transcribed_RNA"/>
</dbReference>
<accession>A0A0A9C9M7</accession>
<dbReference type="AlphaFoldDB" id="A0A0A9C9M7"/>
<name>A0A0A9C9M7_ARUDO</name>
<reference evidence="1" key="2">
    <citation type="journal article" date="2015" name="Data Brief">
        <title>Shoot transcriptome of the giant reed, Arundo donax.</title>
        <authorList>
            <person name="Barrero R.A."/>
            <person name="Guerrero F.D."/>
            <person name="Moolhuijzen P."/>
            <person name="Goolsby J.A."/>
            <person name="Tidwell J."/>
            <person name="Bellgard S.E."/>
            <person name="Bellgard M.I."/>
        </authorList>
    </citation>
    <scope>NUCLEOTIDE SEQUENCE</scope>
    <source>
        <tissue evidence="1">Shoot tissue taken approximately 20 cm above the soil surface</tissue>
    </source>
</reference>
<organism evidence="1">
    <name type="scientific">Arundo donax</name>
    <name type="common">Giant reed</name>
    <name type="synonym">Donax arundinaceus</name>
    <dbReference type="NCBI Taxonomy" id="35708"/>
    <lineage>
        <taxon>Eukaryota</taxon>
        <taxon>Viridiplantae</taxon>
        <taxon>Streptophyta</taxon>
        <taxon>Embryophyta</taxon>
        <taxon>Tracheophyta</taxon>
        <taxon>Spermatophyta</taxon>
        <taxon>Magnoliopsida</taxon>
        <taxon>Liliopsida</taxon>
        <taxon>Poales</taxon>
        <taxon>Poaceae</taxon>
        <taxon>PACMAD clade</taxon>
        <taxon>Arundinoideae</taxon>
        <taxon>Arundineae</taxon>
        <taxon>Arundo</taxon>
    </lineage>
</organism>
<evidence type="ECO:0000313" key="1">
    <source>
        <dbReference type="EMBL" id="JAD68212.1"/>
    </source>
</evidence>
<sequence>MEKLVWRAQFWNSGPIAERLTE</sequence>
<reference evidence="1" key="1">
    <citation type="submission" date="2014-09" db="EMBL/GenBank/DDBJ databases">
        <authorList>
            <person name="Magalhaes I.L.F."/>
            <person name="Oliveira U."/>
            <person name="Santos F.R."/>
            <person name="Vidigal T.H.D.A."/>
            <person name="Brescovit A.D."/>
            <person name="Santos A.J."/>
        </authorList>
    </citation>
    <scope>NUCLEOTIDE SEQUENCE</scope>
    <source>
        <tissue evidence="1">Shoot tissue taken approximately 20 cm above the soil surface</tissue>
    </source>
</reference>
<protein>
    <submittedName>
        <fullName evidence="1">Uncharacterized protein</fullName>
    </submittedName>
</protein>